<protein>
    <submittedName>
        <fullName evidence="2">Uncharacterized protein</fullName>
    </submittedName>
</protein>
<reference evidence="2 3" key="1">
    <citation type="submission" date="2019-07" db="EMBL/GenBank/DDBJ databases">
        <title>Finished genome of Venturia effusa.</title>
        <authorList>
            <person name="Young C.A."/>
            <person name="Cox M.P."/>
            <person name="Ganley A.R.D."/>
            <person name="David W.J."/>
        </authorList>
    </citation>
    <scope>NUCLEOTIDE SEQUENCE [LARGE SCALE GENOMIC DNA]</scope>
    <source>
        <strain evidence="3">albino</strain>
    </source>
</reference>
<evidence type="ECO:0000313" key="3">
    <source>
        <dbReference type="Proteomes" id="UP000316270"/>
    </source>
</evidence>
<dbReference type="Proteomes" id="UP000316270">
    <property type="component" value="Chromosome 4"/>
</dbReference>
<sequence length="253" mass="27983">MSSTLSGDAPLTLFEYESIGHTANTSMRRSECALRNWPDPTNHPLYEESTELIHSLRYVLEFFCPSPLHLHVYRDWSDYHHSTHLRHVPAIRHLPVKSSTGMDDYLALARQAREELGDTLAYVRVAESSERAVEELTCRHAQRRRQRPDDERSKYRDRVSALQKVAAANRATLLSITREETASAASALCSSTASVPAPPVDPSVVPISVQAFSQILESMDSGSRSGDSISLPTGKSLSTYQATVEDAADDGDA</sequence>
<name>A0A517L3W2_9PEZI</name>
<dbReference type="EMBL" id="CP042188">
    <property type="protein sequence ID" value="QDS70330.1"/>
    <property type="molecule type" value="Genomic_DNA"/>
</dbReference>
<proteinExistence type="predicted"/>
<evidence type="ECO:0000256" key="1">
    <source>
        <dbReference type="SAM" id="MobiDB-lite"/>
    </source>
</evidence>
<evidence type="ECO:0000313" key="2">
    <source>
        <dbReference type="EMBL" id="QDS70330.1"/>
    </source>
</evidence>
<keyword evidence="3" id="KW-1185">Reference proteome</keyword>
<feature type="region of interest" description="Disordered" evidence="1">
    <location>
        <begin position="218"/>
        <end position="253"/>
    </location>
</feature>
<feature type="region of interest" description="Disordered" evidence="1">
    <location>
        <begin position="137"/>
        <end position="156"/>
    </location>
</feature>
<dbReference type="AlphaFoldDB" id="A0A517L3W2"/>
<gene>
    <name evidence="2" type="ORF">FKW77_008640</name>
</gene>
<feature type="compositionally biased region" description="Basic and acidic residues" evidence="1">
    <location>
        <begin position="147"/>
        <end position="156"/>
    </location>
</feature>
<accession>A0A517L3W2</accession>
<feature type="compositionally biased region" description="Polar residues" evidence="1">
    <location>
        <begin position="218"/>
        <end position="242"/>
    </location>
</feature>
<dbReference type="OrthoDB" id="10528292at2759"/>
<organism evidence="2 3">
    <name type="scientific">Venturia effusa</name>
    <dbReference type="NCBI Taxonomy" id="50376"/>
    <lineage>
        <taxon>Eukaryota</taxon>
        <taxon>Fungi</taxon>
        <taxon>Dikarya</taxon>
        <taxon>Ascomycota</taxon>
        <taxon>Pezizomycotina</taxon>
        <taxon>Dothideomycetes</taxon>
        <taxon>Pleosporomycetidae</taxon>
        <taxon>Venturiales</taxon>
        <taxon>Venturiaceae</taxon>
        <taxon>Venturia</taxon>
    </lineage>
</organism>